<dbReference type="EMBL" id="JAWWNJ010000001">
    <property type="protein sequence ID" value="KAK7063555.1"/>
    <property type="molecule type" value="Genomic_DNA"/>
</dbReference>
<comment type="caution">
    <text evidence="1">The sequence shown here is derived from an EMBL/GenBank/DDBJ whole genome shotgun (WGS) entry which is preliminary data.</text>
</comment>
<sequence>MLFLNVCNSWTRIALSIPALWASIRVAFPCGEYFSELLSIWLARAGNRPLSVSLEGTFDHDIVDLIWERAEKLKHIQICFEGKIHDSWKWNFWHTLPESLPSLETLTFRGSPNVIVGIRLPIPRLLDFFELAPNLLECVLVNIETTYQVCATTRLPNLLKFSFGEETDGPTRDNILLSSLSLPRLRSLSVSLEEDDSDRTLVGFLEACTPPLQQLILYLSRRSSFLECLCLVPELERLEVWWLEWQQAEDLFTALKEIPSLLPRLTTLCLRHSSLQPDPMPHSLWHGLSAALVGRRAQLRDFHLSLPHPSGGPPPLDVIASLRELMADGVSIHITGVALRS</sequence>
<keyword evidence="2" id="KW-1185">Reference proteome</keyword>
<proteinExistence type="predicted"/>
<evidence type="ECO:0008006" key="3">
    <source>
        <dbReference type="Google" id="ProtNLM"/>
    </source>
</evidence>
<dbReference type="InterPro" id="IPR032675">
    <property type="entry name" value="LRR_dom_sf"/>
</dbReference>
<dbReference type="AlphaFoldDB" id="A0AAW0EFT4"/>
<name>A0AAW0EFT4_9AGAR</name>
<evidence type="ECO:0000313" key="1">
    <source>
        <dbReference type="EMBL" id="KAK7063555.1"/>
    </source>
</evidence>
<dbReference type="Proteomes" id="UP001362999">
    <property type="component" value="Unassembled WGS sequence"/>
</dbReference>
<dbReference type="Gene3D" id="3.80.10.10">
    <property type="entry name" value="Ribonuclease Inhibitor"/>
    <property type="match status" value="1"/>
</dbReference>
<gene>
    <name evidence="1" type="ORF">R3P38DRAFT_2819066</name>
</gene>
<dbReference type="SUPFAM" id="SSF52047">
    <property type="entry name" value="RNI-like"/>
    <property type="match status" value="1"/>
</dbReference>
<reference evidence="1 2" key="1">
    <citation type="journal article" date="2024" name="J Genomics">
        <title>Draft genome sequencing and assembly of Favolaschia claudopus CIRM-BRFM 2984 isolated from oak limbs.</title>
        <authorList>
            <person name="Navarro D."/>
            <person name="Drula E."/>
            <person name="Chaduli D."/>
            <person name="Cazenave R."/>
            <person name="Ahrendt S."/>
            <person name="Wang J."/>
            <person name="Lipzen A."/>
            <person name="Daum C."/>
            <person name="Barry K."/>
            <person name="Grigoriev I.V."/>
            <person name="Favel A."/>
            <person name="Rosso M.N."/>
            <person name="Martin F."/>
        </authorList>
    </citation>
    <scope>NUCLEOTIDE SEQUENCE [LARGE SCALE GENOMIC DNA]</scope>
    <source>
        <strain evidence="1 2">CIRM-BRFM 2984</strain>
    </source>
</reference>
<accession>A0AAW0EFT4</accession>
<evidence type="ECO:0000313" key="2">
    <source>
        <dbReference type="Proteomes" id="UP001362999"/>
    </source>
</evidence>
<protein>
    <recommendedName>
        <fullName evidence="3">F-box domain-containing protein</fullName>
    </recommendedName>
</protein>
<organism evidence="1 2">
    <name type="scientific">Favolaschia claudopus</name>
    <dbReference type="NCBI Taxonomy" id="2862362"/>
    <lineage>
        <taxon>Eukaryota</taxon>
        <taxon>Fungi</taxon>
        <taxon>Dikarya</taxon>
        <taxon>Basidiomycota</taxon>
        <taxon>Agaricomycotina</taxon>
        <taxon>Agaricomycetes</taxon>
        <taxon>Agaricomycetidae</taxon>
        <taxon>Agaricales</taxon>
        <taxon>Marasmiineae</taxon>
        <taxon>Mycenaceae</taxon>
        <taxon>Favolaschia</taxon>
    </lineage>
</organism>